<protein>
    <submittedName>
        <fullName evidence="2">Membrane protein</fullName>
    </submittedName>
</protein>
<sequence length="328" mass="37855">MDTGTHIVMGIALGGLATLDPAVQDNPALFNAIMVGTIAGSQAPDLDTVTKFKNNAVYIRNHRGITHSIPAVLFWGISIPALIFLFVPEVNFLHLWLWSFLAVILHVFVDLFNAYGTQAYRPFSERWVAWGIINTFDPYIFLFHIIGILTWMFGADPGYTFLTVYFVLFLYYVKRYLDKRQITKQVEARFPDVEQIVTSPTMRNRHFRLAITTPTHFYVGKSENGTITILDEFHKKPLPEMPVMEKAITDHHVEAFLHFSPVYRWTIVEHDHHTEVRFTDLRYRSKGRYPFVAVVTLDDDLEILSSYTGWIFSEEKLQKKLDTMPTSS</sequence>
<accession>A0A0A5G2U9</accession>
<proteinExistence type="predicted"/>
<dbReference type="PANTHER" id="PTHR40031">
    <property type="entry name" value="HYPOTHETICAL MEMBRANE SPANNING PROTEIN"/>
    <property type="match status" value="1"/>
</dbReference>
<dbReference type="eggNOG" id="COG1988">
    <property type="taxonomic scope" value="Bacteria"/>
</dbReference>
<keyword evidence="1" id="KW-0472">Membrane</keyword>
<dbReference type="OrthoDB" id="110250at2"/>
<feature type="transmembrane region" description="Helical" evidence="1">
    <location>
        <begin position="93"/>
        <end position="115"/>
    </location>
</feature>
<feature type="transmembrane region" description="Helical" evidence="1">
    <location>
        <begin position="127"/>
        <end position="153"/>
    </location>
</feature>
<evidence type="ECO:0000313" key="3">
    <source>
        <dbReference type="Proteomes" id="UP000030528"/>
    </source>
</evidence>
<comment type="caution">
    <text evidence="2">The sequence shown here is derived from an EMBL/GenBank/DDBJ whole genome shotgun (WGS) entry which is preliminary data.</text>
</comment>
<dbReference type="RefSeq" id="WP_026802187.1">
    <property type="nucleotide sequence ID" value="NZ_AVPE01000033.1"/>
</dbReference>
<evidence type="ECO:0000313" key="2">
    <source>
        <dbReference type="EMBL" id="KGX87416.1"/>
    </source>
</evidence>
<feature type="transmembrane region" description="Helical" evidence="1">
    <location>
        <begin position="69"/>
        <end position="87"/>
    </location>
</feature>
<dbReference type="STRING" id="1385510.GCA_000425205_03720"/>
<dbReference type="InterPro" id="IPR007404">
    <property type="entry name" value="YdjM-like"/>
</dbReference>
<organism evidence="2 3">
    <name type="scientific">Pontibacillus halophilus JSM 076056 = DSM 19796</name>
    <dbReference type="NCBI Taxonomy" id="1385510"/>
    <lineage>
        <taxon>Bacteria</taxon>
        <taxon>Bacillati</taxon>
        <taxon>Bacillota</taxon>
        <taxon>Bacilli</taxon>
        <taxon>Bacillales</taxon>
        <taxon>Bacillaceae</taxon>
        <taxon>Pontibacillus</taxon>
    </lineage>
</organism>
<reference evidence="2 3" key="1">
    <citation type="submission" date="2013-08" db="EMBL/GenBank/DDBJ databases">
        <authorList>
            <person name="Huang J."/>
            <person name="Wang G."/>
        </authorList>
    </citation>
    <scope>NUCLEOTIDE SEQUENCE [LARGE SCALE GENOMIC DNA]</scope>
    <source>
        <strain evidence="2 3">JSM 076056</strain>
    </source>
</reference>
<evidence type="ECO:0000256" key="1">
    <source>
        <dbReference type="SAM" id="Phobius"/>
    </source>
</evidence>
<dbReference type="Pfam" id="PF04307">
    <property type="entry name" value="YdjM"/>
    <property type="match status" value="1"/>
</dbReference>
<dbReference type="AlphaFoldDB" id="A0A0A5G2U9"/>
<dbReference type="InterPro" id="IPR053170">
    <property type="entry name" value="Transcription_regulator"/>
</dbReference>
<gene>
    <name evidence="2" type="ORF">N781_14360</name>
</gene>
<name>A0A0A5G2U9_9BACI</name>
<feature type="transmembrane region" description="Helical" evidence="1">
    <location>
        <begin position="159"/>
        <end position="177"/>
    </location>
</feature>
<dbReference type="Proteomes" id="UP000030528">
    <property type="component" value="Unassembled WGS sequence"/>
</dbReference>
<keyword evidence="1" id="KW-0812">Transmembrane</keyword>
<dbReference type="EMBL" id="AVPE01000033">
    <property type="protein sequence ID" value="KGX87416.1"/>
    <property type="molecule type" value="Genomic_DNA"/>
</dbReference>
<keyword evidence="1" id="KW-1133">Transmembrane helix</keyword>
<dbReference type="PANTHER" id="PTHR40031:SF1">
    <property type="entry name" value="MEMBRANE-BOUND METAL-DEPENDENT HYDROLASE"/>
    <property type="match status" value="1"/>
</dbReference>
<keyword evidence="3" id="KW-1185">Reference proteome</keyword>